<accession>A0A8S3KAQ5</accession>
<proteinExistence type="predicted"/>
<comment type="caution">
    <text evidence="1">The sequence shown here is derived from an EMBL/GenBank/DDBJ whole genome shotgun (WGS) entry which is preliminary data.</text>
</comment>
<gene>
    <name evidence="1" type="ORF">GIL414_LOCUS87279</name>
</gene>
<dbReference type="EMBL" id="CAJOBJ010379146">
    <property type="protein sequence ID" value="CAF5226752.1"/>
    <property type="molecule type" value="Genomic_DNA"/>
</dbReference>
<evidence type="ECO:0000313" key="1">
    <source>
        <dbReference type="EMBL" id="CAF5226752.1"/>
    </source>
</evidence>
<organism evidence="1 2">
    <name type="scientific">Rotaria magnacalcarata</name>
    <dbReference type="NCBI Taxonomy" id="392030"/>
    <lineage>
        <taxon>Eukaryota</taxon>
        <taxon>Metazoa</taxon>
        <taxon>Spiralia</taxon>
        <taxon>Gnathifera</taxon>
        <taxon>Rotifera</taxon>
        <taxon>Eurotatoria</taxon>
        <taxon>Bdelloidea</taxon>
        <taxon>Philodinida</taxon>
        <taxon>Philodinidae</taxon>
        <taxon>Rotaria</taxon>
    </lineage>
</organism>
<feature type="non-terminal residue" evidence="1">
    <location>
        <position position="1"/>
    </location>
</feature>
<protein>
    <submittedName>
        <fullName evidence="1">Uncharacterized protein</fullName>
    </submittedName>
</protein>
<dbReference type="Proteomes" id="UP000681720">
    <property type="component" value="Unassembled WGS sequence"/>
</dbReference>
<reference evidence="1" key="1">
    <citation type="submission" date="2021-02" db="EMBL/GenBank/DDBJ databases">
        <authorList>
            <person name="Nowell W R."/>
        </authorList>
    </citation>
    <scope>NUCLEOTIDE SEQUENCE</scope>
</reference>
<name>A0A8S3KAQ5_9BILA</name>
<evidence type="ECO:0000313" key="2">
    <source>
        <dbReference type="Proteomes" id="UP000681720"/>
    </source>
</evidence>
<dbReference type="AlphaFoldDB" id="A0A8S3KAQ5"/>
<sequence length="47" mass="5553">MESTVGARERGRSYGRKRCRYGRIRRSVWSFPVDDTTVYGWTRLLNG</sequence>